<accession>A0A9X1ZI48</accession>
<sequence>MDFFDYWCACRTKGTFRHPNDAIVLEELKLLIGGEFEYELPPGPYFGPLKTASIVLCYANPSVDNGSSKVIRSAELKEVLSKQLDGEQPYPYDIPSWDKWFQPVAKHLYSGDIEAAAKILQCSI</sequence>
<gene>
    <name evidence="1" type="ORF">L2749_19155</name>
</gene>
<dbReference type="Proteomes" id="UP001139408">
    <property type="component" value="Unassembled WGS sequence"/>
</dbReference>
<comment type="caution">
    <text evidence="1">The sequence shown here is derived from an EMBL/GenBank/DDBJ whole genome shotgun (WGS) entry which is preliminary data.</text>
</comment>
<proteinExistence type="predicted"/>
<evidence type="ECO:0000313" key="1">
    <source>
        <dbReference type="EMBL" id="MCL1107338.1"/>
    </source>
</evidence>
<dbReference type="AlphaFoldDB" id="A0A9X1ZI48"/>
<evidence type="ECO:0000313" key="2">
    <source>
        <dbReference type="Proteomes" id="UP001139408"/>
    </source>
</evidence>
<dbReference type="EMBL" id="JAKILJ010000057">
    <property type="protein sequence ID" value="MCL1107338.1"/>
    <property type="molecule type" value="Genomic_DNA"/>
</dbReference>
<reference evidence="1" key="1">
    <citation type="submission" date="2022-01" db="EMBL/GenBank/DDBJ databases">
        <title>Whole genome-based taxonomy of the Shewanellaceae.</title>
        <authorList>
            <person name="Martin-Rodriguez A.J."/>
        </authorList>
    </citation>
    <scope>NUCLEOTIDE SEQUENCE</scope>
    <source>
        <strain evidence="1">DSM 23803</strain>
    </source>
</reference>
<organism evidence="1 2">
    <name type="scientific">Shewanella algicola</name>
    <dbReference type="NCBI Taxonomy" id="640633"/>
    <lineage>
        <taxon>Bacteria</taxon>
        <taxon>Pseudomonadati</taxon>
        <taxon>Pseudomonadota</taxon>
        <taxon>Gammaproteobacteria</taxon>
        <taxon>Alteromonadales</taxon>
        <taxon>Shewanellaceae</taxon>
        <taxon>Shewanella</taxon>
    </lineage>
</organism>
<keyword evidence="2" id="KW-1185">Reference proteome</keyword>
<name>A0A9X1ZI48_9GAMM</name>
<dbReference type="RefSeq" id="WP_229780200.1">
    <property type="nucleotide sequence ID" value="NZ_BMQI01000066.1"/>
</dbReference>
<protein>
    <submittedName>
        <fullName evidence="1">Uncharacterized protein</fullName>
    </submittedName>
</protein>